<dbReference type="Pfam" id="PF00999">
    <property type="entry name" value="Na_H_Exchanger"/>
    <property type="match status" value="1"/>
</dbReference>
<feature type="transmembrane region" description="Helical" evidence="5">
    <location>
        <begin position="224"/>
        <end position="257"/>
    </location>
</feature>
<feature type="transmembrane region" description="Helical" evidence="5">
    <location>
        <begin position="58"/>
        <end position="78"/>
    </location>
</feature>
<dbReference type="InterPro" id="IPR006153">
    <property type="entry name" value="Cation/H_exchanger_TM"/>
</dbReference>
<dbReference type="PANTHER" id="PTHR43021">
    <property type="entry name" value="NA(+)/H(+) ANTIPORTER-RELATED"/>
    <property type="match status" value="1"/>
</dbReference>
<protein>
    <submittedName>
        <fullName evidence="7">Kef-type K+ transport system membrane component KefB</fullName>
    </submittedName>
</protein>
<evidence type="ECO:0000256" key="1">
    <source>
        <dbReference type="ARBA" id="ARBA00004141"/>
    </source>
</evidence>
<evidence type="ECO:0000256" key="3">
    <source>
        <dbReference type="ARBA" id="ARBA00022989"/>
    </source>
</evidence>
<comment type="subcellular location">
    <subcellularLocation>
        <location evidence="1">Membrane</location>
        <topology evidence="1">Multi-pass membrane protein</topology>
    </subcellularLocation>
</comment>
<name>A0A846QNC9_9BACT</name>
<dbReference type="Proteomes" id="UP000580856">
    <property type="component" value="Unassembled WGS sequence"/>
</dbReference>
<keyword evidence="8" id="KW-1185">Reference proteome</keyword>
<feature type="transmembrane region" description="Helical" evidence="5">
    <location>
        <begin position="160"/>
        <end position="186"/>
    </location>
</feature>
<evidence type="ECO:0000313" key="7">
    <source>
        <dbReference type="EMBL" id="NJB67773.1"/>
    </source>
</evidence>
<evidence type="ECO:0000256" key="2">
    <source>
        <dbReference type="ARBA" id="ARBA00022692"/>
    </source>
</evidence>
<dbReference type="GO" id="GO:0016020">
    <property type="term" value="C:membrane"/>
    <property type="evidence" value="ECO:0007669"/>
    <property type="project" value="UniProtKB-SubCell"/>
</dbReference>
<keyword evidence="2 5" id="KW-0812">Transmembrane</keyword>
<proteinExistence type="predicted"/>
<keyword evidence="4 5" id="KW-0472">Membrane</keyword>
<feature type="transmembrane region" description="Helical" evidence="5">
    <location>
        <begin position="193"/>
        <end position="212"/>
    </location>
</feature>
<organism evidence="7 8">
    <name type="scientific">Desulfobaculum xiamenense</name>
    <dbReference type="NCBI Taxonomy" id="995050"/>
    <lineage>
        <taxon>Bacteria</taxon>
        <taxon>Pseudomonadati</taxon>
        <taxon>Thermodesulfobacteriota</taxon>
        <taxon>Desulfovibrionia</taxon>
        <taxon>Desulfovibrionales</taxon>
        <taxon>Desulfovibrionaceae</taxon>
        <taxon>Desulfobaculum</taxon>
    </lineage>
</organism>
<evidence type="ECO:0000259" key="6">
    <source>
        <dbReference type="Pfam" id="PF00999"/>
    </source>
</evidence>
<feature type="transmembrane region" description="Helical" evidence="5">
    <location>
        <begin position="90"/>
        <end position="112"/>
    </location>
</feature>
<dbReference type="InterPro" id="IPR038770">
    <property type="entry name" value="Na+/solute_symporter_sf"/>
</dbReference>
<feature type="transmembrane region" description="Helical" evidence="5">
    <location>
        <begin position="326"/>
        <end position="351"/>
    </location>
</feature>
<feature type="transmembrane region" description="Helical" evidence="5">
    <location>
        <begin position="33"/>
        <end position="52"/>
    </location>
</feature>
<feature type="transmembrane region" description="Helical" evidence="5">
    <location>
        <begin position="269"/>
        <end position="288"/>
    </location>
</feature>
<evidence type="ECO:0000256" key="5">
    <source>
        <dbReference type="SAM" id="Phobius"/>
    </source>
</evidence>
<reference evidence="7 8" key="1">
    <citation type="submission" date="2020-03" db="EMBL/GenBank/DDBJ databases">
        <title>Genomic Encyclopedia of Type Strains, Phase IV (KMG-IV): sequencing the most valuable type-strain genomes for metagenomic binning, comparative biology and taxonomic classification.</title>
        <authorList>
            <person name="Goeker M."/>
        </authorList>
    </citation>
    <scope>NUCLEOTIDE SEQUENCE [LARGE SCALE GENOMIC DNA]</scope>
    <source>
        <strain evidence="7 8">DSM 24233</strain>
    </source>
</reference>
<feature type="domain" description="Cation/H+ exchanger transmembrane" evidence="6">
    <location>
        <begin position="15"/>
        <end position="381"/>
    </location>
</feature>
<gene>
    <name evidence="7" type="ORF">GGQ74_001413</name>
</gene>
<feature type="transmembrane region" description="Helical" evidence="5">
    <location>
        <begin position="6"/>
        <end position="24"/>
    </location>
</feature>
<comment type="caution">
    <text evidence="7">The sequence shown here is derived from an EMBL/GenBank/DDBJ whole genome shotgun (WGS) entry which is preliminary data.</text>
</comment>
<evidence type="ECO:0000256" key="4">
    <source>
        <dbReference type="ARBA" id="ARBA00023136"/>
    </source>
</evidence>
<dbReference type="Gene3D" id="1.20.1530.20">
    <property type="match status" value="1"/>
</dbReference>
<sequence length="395" mass="41647">MPSEAIFLITLGVLFLIGLVTHYIGQHTFVPRVSALLLFGFTLGPFGFDIMPNLGESWFPRVADMALVMVGFMLGSSMNRDALILCGRRVLSFSLSVAIASSLIVCLGLYLIGVPLHLALLLGGIASATDPAATADVVRESHAGGPFSQTLLGIVAVDDAWGLIIFSLMLAAAQVVVGAGGPLAVCLHGLWEIGGALLIGVLIGVPMSYLTGRIQPGEPTLVEVLGLLFLCQGIALYLHVSYLLAAMTMGAVVSNVARHHKRPFHAIENIQWPLLVLFFIFAGASVRMEGNGGIIGVTAAYCALRVLGRLVGALVGGWLCRAQRHFSLLMSMALMPQAGVALGMALVGAMAFSMEHFMLPVVVAATVVFEIVGPMLTRIALKRMGESGVDNADRS</sequence>
<dbReference type="RefSeq" id="WP_167940797.1">
    <property type="nucleotide sequence ID" value="NZ_JAATJA010000001.1"/>
</dbReference>
<dbReference type="EMBL" id="JAATJA010000001">
    <property type="protein sequence ID" value="NJB67773.1"/>
    <property type="molecule type" value="Genomic_DNA"/>
</dbReference>
<dbReference type="GO" id="GO:0015297">
    <property type="term" value="F:antiporter activity"/>
    <property type="evidence" value="ECO:0007669"/>
    <property type="project" value="InterPro"/>
</dbReference>
<dbReference type="GO" id="GO:1902600">
    <property type="term" value="P:proton transmembrane transport"/>
    <property type="evidence" value="ECO:0007669"/>
    <property type="project" value="InterPro"/>
</dbReference>
<feature type="transmembrane region" description="Helical" evidence="5">
    <location>
        <begin position="357"/>
        <end position="376"/>
    </location>
</feature>
<keyword evidence="3 5" id="KW-1133">Transmembrane helix</keyword>
<accession>A0A846QNC9</accession>
<feature type="transmembrane region" description="Helical" evidence="5">
    <location>
        <begin position="294"/>
        <end position="319"/>
    </location>
</feature>
<dbReference type="AlphaFoldDB" id="A0A846QNC9"/>
<dbReference type="PANTHER" id="PTHR43021:SF2">
    <property type="entry name" value="CATION_H+ EXCHANGER DOMAIN-CONTAINING PROTEIN"/>
    <property type="match status" value="1"/>
</dbReference>
<evidence type="ECO:0000313" key="8">
    <source>
        <dbReference type="Proteomes" id="UP000580856"/>
    </source>
</evidence>